<feature type="region of interest" description="Disordered" evidence="2">
    <location>
        <begin position="60"/>
        <end position="86"/>
    </location>
</feature>
<reference evidence="4 5" key="1">
    <citation type="submission" date="2019-03" db="EMBL/GenBank/DDBJ databases">
        <title>Genomic Encyclopedia of Type Strains, Phase IV (KMG-IV): sequencing the most valuable type-strain genomes for metagenomic binning, comparative biology and taxonomic classification.</title>
        <authorList>
            <person name="Goeker M."/>
        </authorList>
    </citation>
    <scope>NUCLEOTIDE SEQUENCE [LARGE SCALE GENOMIC DNA]</scope>
    <source>
        <strain evidence="4 5">DSM 29489</strain>
    </source>
</reference>
<sequence length="224" mass="25345">MKDPYSVLGVSSDASMEEVTAAYRKLARKYHPDINPDDVTAEEKMRQINAAYEQIKTGETGGVNYEQADGSYGPQREYDSSRGSYQGDDPYGGFNFDFEDIFGSFFGGGDPYVQAEMYMSRGQYQYAGQILSQINNRDARWYYLCARANAGAGNQVSALNYANEAVRMEPANRQYQQLLEQFKSGNYTYQNAGRQSGYNMENMGSSFLSIMLMQLFCCFCCRLF</sequence>
<evidence type="ECO:0000256" key="2">
    <source>
        <dbReference type="SAM" id="MobiDB-lite"/>
    </source>
</evidence>
<dbReference type="PROSITE" id="PS50076">
    <property type="entry name" value="DNAJ_2"/>
    <property type="match status" value="1"/>
</dbReference>
<keyword evidence="1" id="KW-0235">DNA replication</keyword>
<organism evidence="4 5">
    <name type="scientific">Muricomes intestini</name>
    <dbReference type="NCBI Taxonomy" id="1796634"/>
    <lineage>
        <taxon>Bacteria</taxon>
        <taxon>Bacillati</taxon>
        <taxon>Bacillota</taxon>
        <taxon>Clostridia</taxon>
        <taxon>Lachnospirales</taxon>
        <taxon>Lachnospiraceae</taxon>
        <taxon>Muricomes</taxon>
    </lineage>
</organism>
<dbReference type="Proteomes" id="UP000295726">
    <property type="component" value="Unassembled WGS sequence"/>
</dbReference>
<dbReference type="SUPFAM" id="SSF46565">
    <property type="entry name" value="Chaperone J-domain"/>
    <property type="match status" value="1"/>
</dbReference>
<dbReference type="CDD" id="cd06257">
    <property type="entry name" value="DnaJ"/>
    <property type="match status" value="1"/>
</dbReference>
<proteinExistence type="predicted"/>
<dbReference type="EMBL" id="SLZZ01000016">
    <property type="protein sequence ID" value="TCS77550.1"/>
    <property type="molecule type" value="Genomic_DNA"/>
</dbReference>
<gene>
    <name evidence="4" type="ORF">EDD59_11631</name>
</gene>
<dbReference type="SUPFAM" id="SSF48452">
    <property type="entry name" value="TPR-like"/>
    <property type="match status" value="1"/>
</dbReference>
<dbReference type="SMART" id="SM00271">
    <property type="entry name" value="DnaJ"/>
    <property type="match status" value="1"/>
</dbReference>
<keyword evidence="5" id="KW-1185">Reference proteome</keyword>
<evidence type="ECO:0000313" key="4">
    <source>
        <dbReference type="EMBL" id="TCS77550.1"/>
    </source>
</evidence>
<evidence type="ECO:0000313" key="5">
    <source>
        <dbReference type="Proteomes" id="UP000295726"/>
    </source>
</evidence>
<dbReference type="AlphaFoldDB" id="A0A4R3K4E5"/>
<evidence type="ECO:0000259" key="3">
    <source>
        <dbReference type="PROSITE" id="PS50076"/>
    </source>
</evidence>
<dbReference type="InterPro" id="IPR036869">
    <property type="entry name" value="J_dom_sf"/>
</dbReference>
<dbReference type="InterPro" id="IPR001623">
    <property type="entry name" value="DnaJ_domain"/>
</dbReference>
<dbReference type="GO" id="GO:0051087">
    <property type="term" value="F:protein-folding chaperone binding"/>
    <property type="evidence" value="ECO:0007669"/>
    <property type="project" value="TreeGrafter"/>
</dbReference>
<dbReference type="PANTHER" id="PTHR43948">
    <property type="entry name" value="DNAJ HOMOLOG SUBFAMILY B"/>
    <property type="match status" value="1"/>
</dbReference>
<evidence type="ECO:0000256" key="1">
    <source>
        <dbReference type="ARBA" id="ARBA00022705"/>
    </source>
</evidence>
<dbReference type="PRINTS" id="PR00625">
    <property type="entry name" value="JDOMAIN"/>
</dbReference>
<dbReference type="GO" id="GO:0044183">
    <property type="term" value="F:protein folding chaperone"/>
    <property type="evidence" value="ECO:0007669"/>
    <property type="project" value="TreeGrafter"/>
</dbReference>
<dbReference type="InterPro" id="IPR011990">
    <property type="entry name" value="TPR-like_helical_dom_sf"/>
</dbReference>
<dbReference type="GO" id="GO:0051082">
    <property type="term" value="F:unfolded protein binding"/>
    <property type="evidence" value="ECO:0007669"/>
    <property type="project" value="TreeGrafter"/>
</dbReference>
<accession>A0A4R3K4E5</accession>
<comment type="caution">
    <text evidence="4">The sequence shown here is derived from an EMBL/GenBank/DDBJ whole genome shotgun (WGS) entry which is preliminary data.</text>
</comment>
<dbReference type="Pfam" id="PF00226">
    <property type="entry name" value="DnaJ"/>
    <property type="match status" value="1"/>
</dbReference>
<dbReference type="GO" id="GO:0005737">
    <property type="term" value="C:cytoplasm"/>
    <property type="evidence" value="ECO:0007669"/>
    <property type="project" value="TreeGrafter"/>
</dbReference>
<dbReference type="Gene3D" id="1.10.287.110">
    <property type="entry name" value="DnaJ domain"/>
    <property type="match status" value="1"/>
</dbReference>
<dbReference type="Gene3D" id="1.25.40.10">
    <property type="entry name" value="Tetratricopeptide repeat domain"/>
    <property type="match status" value="1"/>
</dbReference>
<dbReference type="PANTHER" id="PTHR43948:SF14">
    <property type="entry name" value="PROTEIN DNAJ, PUTATIVE-RELATED"/>
    <property type="match status" value="1"/>
</dbReference>
<protein>
    <submittedName>
        <fullName evidence="4">Molecular chaperone DnaJ</fullName>
    </submittedName>
</protein>
<dbReference type="GO" id="GO:0006260">
    <property type="term" value="P:DNA replication"/>
    <property type="evidence" value="ECO:0007669"/>
    <property type="project" value="UniProtKB-KW"/>
</dbReference>
<dbReference type="OrthoDB" id="9779889at2"/>
<dbReference type="RefSeq" id="WP_132382033.1">
    <property type="nucleotide sequence ID" value="NZ_DAIRMY010000050.1"/>
</dbReference>
<name>A0A4R3K4E5_9FIRM</name>
<feature type="domain" description="J" evidence="3">
    <location>
        <begin position="3"/>
        <end position="82"/>
    </location>
</feature>